<dbReference type="KEGG" id="cans:GP473_08270"/>
<keyword evidence="2" id="KW-1133">Transmembrane helix</keyword>
<dbReference type="EMBL" id="CP046883">
    <property type="protein sequence ID" value="QNH96647.1"/>
    <property type="molecule type" value="Genomic_DNA"/>
</dbReference>
<feature type="transmembrane region" description="Helical" evidence="2">
    <location>
        <begin position="367"/>
        <end position="389"/>
    </location>
</feature>
<feature type="region of interest" description="Disordered" evidence="1">
    <location>
        <begin position="1"/>
        <end position="338"/>
    </location>
</feature>
<feature type="compositionally biased region" description="Basic and acidic residues" evidence="1">
    <location>
        <begin position="315"/>
        <end position="338"/>
    </location>
</feature>
<evidence type="ECO:0000313" key="3">
    <source>
        <dbReference type="EMBL" id="QNH96647.1"/>
    </source>
</evidence>
<organism evidence="3 4">
    <name type="scientific">Corynebacterium anserum</name>
    <dbReference type="NCBI Taxonomy" id="2684406"/>
    <lineage>
        <taxon>Bacteria</taxon>
        <taxon>Bacillati</taxon>
        <taxon>Actinomycetota</taxon>
        <taxon>Actinomycetes</taxon>
        <taxon>Mycobacteriales</taxon>
        <taxon>Corynebacteriaceae</taxon>
        <taxon>Corynebacterium</taxon>
    </lineage>
</organism>
<evidence type="ECO:0000256" key="1">
    <source>
        <dbReference type="SAM" id="MobiDB-lite"/>
    </source>
</evidence>
<accession>A0A7G7YQ77</accession>
<keyword evidence="4" id="KW-1185">Reference proteome</keyword>
<sequence>MSEKLTVAELLARNGRSTSDGSGNRPRRRRRSLEEGGLSVAELTGNIPVVTREDIEQHKAKKAHAERAGDTSAKATEKSDHKQASEKVSAGQKAEPRASQRSEVRTAQRPEAPKPQRSSSAPRRAATITAASQPSASKSEKPGEKTGVMNVVPEVATAKKPASKGEQKRVKQRPKKEKTFGDVVNKLKGSHKSVDSAEKASPAGKKLSPTKVGAASRVTKPIDATLIPDAKAESDRKILAEKKAAEKKAAEKKAAEKKAAEKKAVEKKAAEKKAEEKKSSERHAPKRTDEATQTTKKAERAAHARTSQAPGASEKTAETQKKPAAEQKRPAGVDDGDKPKEFAELEASLADNEVIDYEDDTISMPMMLLQAFLAVVTGIGLFFIFSLLWANLPSVLVLVLALVTTLVLVGVVHVLLRHKDKLLMVLAFIVGLLLTIGPRFVMGI</sequence>
<dbReference type="AlphaFoldDB" id="A0A7G7YQ77"/>
<dbReference type="RefSeq" id="WP_186276841.1">
    <property type="nucleotide sequence ID" value="NZ_CP046883.1"/>
</dbReference>
<keyword evidence="2" id="KW-0812">Transmembrane</keyword>
<feature type="compositionally biased region" description="Basic and acidic residues" evidence="1">
    <location>
        <begin position="94"/>
        <end position="114"/>
    </location>
</feature>
<dbReference type="Proteomes" id="UP000515275">
    <property type="component" value="Chromosome"/>
</dbReference>
<feature type="transmembrane region" description="Helical" evidence="2">
    <location>
        <begin position="395"/>
        <end position="416"/>
    </location>
</feature>
<proteinExistence type="predicted"/>
<feature type="transmembrane region" description="Helical" evidence="2">
    <location>
        <begin position="423"/>
        <end position="441"/>
    </location>
</feature>
<feature type="compositionally biased region" description="Basic and acidic residues" evidence="1">
    <location>
        <begin position="230"/>
        <end position="302"/>
    </location>
</feature>
<keyword evidence="2" id="KW-0472">Membrane</keyword>
<protein>
    <submittedName>
        <fullName evidence="3">Uncharacterized protein</fullName>
    </submittedName>
</protein>
<feature type="compositionally biased region" description="Basic and acidic residues" evidence="1">
    <location>
        <begin position="51"/>
        <end position="85"/>
    </location>
</feature>
<name>A0A7G7YQ77_9CORY</name>
<evidence type="ECO:0000256" key="2">
    <source>
        <dbReference type="SAM" id="Phobius"/>
    </source>
</evidence>
<gene>
    <name evidence="3" type="ORF">GP473_08270</name>
</gene>
<reference evidence="3 4" key="1">
    <citation type="submission" date="2019-12" db="EMBL/GenBank/DDBJ databases">
        <title>Corynebacterium sp. nov., isolated from feces of the Anser Albifrons in China.</title>
        <authorList>
            <person name="Liu Q."/>
        </authorList>
    </citation>
    <scope>NUCLEOTIDE SEQUENCE [LARGE SCALE GENOMIC DNA]</scope>
    <source>
        <strain evidence="3 4">23H37-10</strain>
    </source>
</reference>
<evidence type="ECO:0000313" key="4">
    <source>
        <dbReference type="Proteomes" id="UP000515275"/>
    </source>
</evidence>